<protein>
    <submittedName>
        <fullName evidence="1">Uncharacterized protein</fullName>
    </submittedName>
</protein>
<accession>A0A6C0D1B5</accession>
<name>A0A6C0D1B5_9ZZZZ</name>
<organism evidence="1">
    <name type="scientific">viral metagenome</name>
    <dbReference type="NCBI Taxonomy" id="1070528"/>
    <lineage>
        <taxon>unclassified sequences</taxon>
        <taxon>metagenomes</taxon>
        <taxon>organismal metagenomes</taxon>
    </lineage>
</organism>
<evidence type="ECO:0000313" key="1">
    <source>
        <dbReference type="EMBL" id="QHT10222.1"/>
    </source>
</evidence>
<dbReference type="EMBL" id="MN739519">
    <property type="protein sequence ID" value="QHT10222.1"/>
    <property type="molecule type" value="Genomic_DNA"/>
</dbReference>
<dbReference type="AlphaFoldDB" id="A0A6C0D1B5"/>
<sequence length="127" mass="13915">MSKKSVYTFRSLKETYEAPITMSYSNWANYVGSGYNTSLGGAIIPGGTSLGGAVINGHPRQNFETASFPVSDDSLAGTPGEDHVGYQEPNQAFATDLTDEEDKKRLAKFLKEKKYYAEEEGENVDTE</sequence>
<reference evidence="1" key="1">
    <citation type="journal article" date="2020" name="Nature">
        <title>Giant virus diversity and host interactions through global metagenomics.</title>
        <authorList>
            <person name="Schulz F."/>
            <person name="Roux S."/>
            <person name="Paez-Espino D."/>
            <person name="Jungbluth S."/>
            <person name="Walsh D.A."/>
            <person name="Denef V.J."/>
            <person name="McMahon K.D."/>
            <person name="Konstantinidis K.T."/>
            <person name="Eloe-Fadrosh E.A."/>
            <person name="Kyrpides N.C."/>
            <person name="Woyke T."/>
        </authorList>
    </citation>
    <scope>NUCLEOTIDE SEQUENCE</scope>
    <source>
        <strain evidence="1">GVMAG-M-3300023174-104</strain>
    </source>
</reference>
<proteinExistence type="predicted"/>